<dbReference type="AlphaFoldDB" id="A0A2S7RWW7"/>
<gene>
    <name evidence="1" type="ORF">CUS89_04210</name>
</gene>
<dbReference type="SUPFAM" id="SSF50370">
    <property type="entry name" value="Ricin B-like lectins"/>
    <property type="match status" value="1"/>
</dbReference>
<comment type="caution">
    <text evidence="1">The sequence shown here is derived from an EMBL/GenBank/DDBJ whole genome shotgun (WGS) entry which is preliminary data.</text>
</comment>
<evidence type="ECO:0000313" key="1">
    <source>
        <dbReference type="EMBL" id="PQF24482.1"/>
    </source>
</evidence>
<reference evidence="1 2" key="1">
    <citation type="journal article" date="2018" name="Pathog. Dis.">
        <title>Whole-genome sequencing based characterization of antimicrobial resistance in Enterococcus.</title>
        <authorList>
            <person name="Tyson G."/>
        </authorList>
    </citation>
    <scope>NUCLEOTIDE SEQUENCE [LARGE SCALE GENOMIC DNA]</scope>
    <source>
        <strain evidence="1 2">CVM N55263</strain>
    </source>
</reference>
<name>A0A2S7RWW7_ENTMU</name>
<proteinExistence type="predicted"/>
<dbReference type="InterPro" id="IPR035992">
    <property type="entry name" value="Ricin_B-like_lectins"/>
</dbReference>
<dbReference type="Proteomes" id="UP000237934">
    <property type="component" value="Unassembled WGS sequence"/>
</dbReference>
<accession>A0A2S7RWW7</accession>
<dbReference type="RefSeq" id="WP_104871153.1">
    <property type="nucleotide sequence ID" value="NZ_PUAP01000015.1"/>
</dbReference>
<protein>
    <submittedName>
        <fullName evidence="1">Uncharacterized protein</fullName>
    </submittedName>
</protein>
<dbReference type="EMBL" id="PUAP01000015">
    <property type="protein sequence ID" value="PQF24482.1"/>
    <property type="molecule type" value="Genomic_DNA"/>
</dbReference>
<evidence type="ECO:0000313" key="2">
    <source>
        <dbReference type="Proteomes" id="UP000237934"/>
    </source>
</evidence>
<organism evidence="1 2">
    <name type="scientific">Enterococcus mundtii</name>
    <dbReference type="NCBI Taxonomy" id="53346"/>
    <lineage>
        <taxon>Bacteria</taxon>
        <taxon>Bacillati</taxon>
        <taxon>Bacillota</taxon>
        <taxon>Bacilli</taxon>
        <taxon>Lactobacillales</taxon>
        <taxon>Enterococcaceae</taxon>
        <taxon>Enterococcus</taxon>
    </lineage>
</organism>
<sequence length="212" mass="24496">MLASHSFRKSVFIKLLFVLVAFVPMVFAGTHKAEAAVGYKYFNDIKDQFVTLQPKTKYYLWTSKQFIPDTDRILMAPLRADNFFYPKEGTSNMKVTFLPTDVPGVYNIQLPGNYFYVDESKPFVRYPDSAYTPEQRYYVLGQRPKPNHLSTKWQLIPVPGTTGGYRICNMATGRYLSVHIWDCSELGSPLRLICKEYSPHNSNVIQTFYLSR</sequence>